<dbReference type="KEGG" id="ccp:CHC_T00004251001"/>
<keyword evidence="3" id="KW-1185">Reference proteome</keyword>
<dbReference type="RefSeq" id="XP_005715602.1">
    <property type="nucleotide sequence ID" value="XM_005715545.1"/>
</dbReference>
<evidence type="ECO:0000313" key="2">
    <source>
        <dbReference type="EMBL" id="CDF35783.1"/>
    </source>
</evidence>
<proteinExistence type="predicted"/>
<organism evidence="2 3">
    <name type="scientific">Chondrus crispus</name>
    <name type="common">Carrageen Irish moss</name>
    <name type="synonym">Polymorpha crispa</name>
    <dbReference type="NCBI Taxonomy" id="2769"/>
    <lineage>
        <taxon>Eukaryota</taxon>
        <taxon>Rhodophyta</taxon>
        <taxon>Florideophyceae</taxon>
        <taxon>Rhodymeniophycidae</taxon>
        <taxon>Gigartinales</taxon>
        <taxon>Gigartinaceae</taxon>
        <taxon>Chondrus</taxon>
    </lineage>
</organism>
<evidence type="ECO:0000256" key="1">
    <source>
        <dbReference type="SAM" id="MobiDB-lite"/>
    </source>
</evidence>
<protein>
    <submittedName>
        <fullName evidence="2">Uncharacterized protein</fullName>
    </submittedName>
</protein>
<dbReference type="AlphaFoldDB" id="R7QDB9"/>
<dbReference type="GeneID" id="17323315"/>
<sequence length="60" mass="6479">MCSINSQISPALGLHLTQNGRAVSASVSEGGPRREAQHPTFSNKPKHTTSSFVFLKRAQD</sequence>
<gene>
    <name evidence="2" type="ORF">CHC_T00004251001</name>
</gene>
<feature type="region of interest" description="Disordered" evidence="1">
    <location>
        <begin position="21"/>
        <end position="60"/>
    </location>
</feature>
<accession>R7QDB9</accession>
<dbReference type="Gramene" id="CDF35783">
    <property type="protein sequence ID" value="CDF35783"/>
    <property type="gene ID" value="CHC_T00004251001"/>
</dbReference>
<evidence type="ECO:0000313" key="3">
    <source>
        <dbReference type="Proteomes" id="UP000012073"/>
    </source>
</evidence>
<name>R7QDB9_CHOCR</name>
<dbReference type="Proteomes" id="UP000012073">
    <property type="component" value="Unassembled WGS sequence"/>
</dbReference>
<feature type="compositionally biased region" description="Polar residues" evidence="1">
    <location>
        <begin position="39"/>
        <end position="52"/>
    </location>
</feature>
<reference evidence="3" key="1">
    <citation type="journal article" date="2013" name="Proc. Natl. Acad. Sci. U.S.A.">
        <title>Genome structure and metabolic features in the red seaweed Chondrus crispus shed light on evolution of the Archaeplastida.</title>
        <authorList>
            <person name="Collen J."/>
            <person name="Porcel B."/>
            <person name="Carre W."/>
            <person name="Ball S.G."/>
            <person name="Chaparro C."/>
            <person name="Tonon T."/>
            <person name="Barbeyron T."/>
            <person name="Michel G."/>
            <person name="Noel B."/>
            <person name="Valentin K."/>
            <person name="Elias M."/>
            <person name="Artiguenave F."/>
            <person name="Arun A."/>
            <person name="Aury J.M."/>
            <person name="Barbosa-Neto J.F."/>
            <person name="Bothwell J.H."/>
            <person name="Bouget F.Y."/>
            <person name="Brillet L."/>
            <person name="Cabello-Hurtado F."/>
            <person name="Capella-Gutierrez S."/>
            <person name="Charrier B."/>
            <person name="Cladiere L."/>
            <person name="Cock J.M."/>
            <person name="Coelho S.M."/>
            <person name="Colleoni C."/>
            <person name="Czjzek M."/>
            <person name="Da Silva C."/>
            <person name="Delage L."/>
            <person name="Denoeud F."/>
            <person name="Deschamps P."/>
            <person name="Dittami S.M."/>
            <person name="Gabaldon T."/>
            <person name="Gachon C.M."/>
            <person name="Groisillier A."/>
            <person name="Herve C."/>
            <person name="Jabbari K."/>
            <person name="Katinka M."/>
            <person name="Kloareg B."/>
            <person name="Kowalczyk N."/>
            <person name="Labadie K."/>
            <person name="Leblanc C."/>
            <person name="Lopez P.J."/>
            <person name="McLachlan D.H."/>
            <person name="Meslet-Cladiere L."/>
            <person name="Moustafa A."/>
            <person name="Nehr Z."/>
            <person name="Nyvall Collen P."/>
            <person name="Panaud O."/>
            <person name="Partensky F."/>
            <person name="Poulain J."/>
            <person name="Rensing S.A."/>
            <person name="Rousvoal S."/>
            <person name="Samson G."/>
            <person name="Symeonidi A."/>
            <person name="Weissenbach J."/>
            <person name="Zambounis A."/>
            <person name="Wincker P."/>
            <person name="Boyen C."/>
        </authorList>
    </citation>
    <scope>NUCLEOTIDE SEQUENCE [LARGE SCALE GENOMIC DNA]</scope>
    <source>
        <strain evidence="3">cv. Stackhouse</strain>
    </source>
</reference>
<dbReference type="EMBL" id="HG001746">
    <property type="protein sequence ID" value="CDF35783.1"/>
    <property type="molecule type" value="Genomic_DNA"/>
</dbReference>